<dbReference type="Pfam" id="PF20168">
    <property type="entry name" value="PDS5"/>
    <property type="match status" value="1"/>
</dbReference>
<keyword evidence="1" id="KW-0539">Nucleus</keyword>
<comment type="similarity">
    <text evidence="1">Belongs to the SCC2/Nipped-B family.</text>
</comment>
<dbReference type="GO" id="GO:0061775">
    <property type="term" value="F:cohesin loader activity"/>
    <property type="evidence" value="ECO:0007669"/>
    <property type="project" value="InterPro"/>
</dbReference>
<evidence type="ECO:0000313" key="5">
    <source>
        <dbReference type="Proteomes" id="UP000186303"/>
    </source>
</evidence>
<organism evidence="4 5">
    <name type="scientific">Malassezia sympodialis (strain ATCC 42132)</name>
    <name type="common">Atopic eczema-associated yeast</name>
    <dbReference type="NCBI Taxonomy" id="1230383"/>
    <lineage>
        <taxon>Eukaryota</taxon>
        <taxon>Fungi</taxon>
        <taxon>Dikarya</taxon>
        <taxon>Basidiomycota</taxon>
        <taxon>Ustilaginomycotina</taxon>
        <taxon>Malasseziomycetes</taxon>
        <taxon>Malasseziales</taxon>
        <taxon>Malasseziaceae</taxon>
        <taxon>Malassezia</taxon>
    </lineage>
</organism>
<dbReference type="GO" id="GO:0003682">
    <property type="term" value="F:chromatin binding"/>
    <property type="evidence" value="ECO:0007669"/>
    <property type="project" value="TreeGrafter"/>
</dbReference>
<evidence type="ECO:0000313" key="4">
    <source>
        <dbReference type="EMBL" id="SHO77243.1"/>
    </source>
</evidence>
<evidence type="ECO:0000259" key="3">
    <source>
        <dbReference type="Pfam" id="PF12830"/>
    </source>
</evidence>
<protein>
    <recommendedName>
        <fullName evidence="1">Sister chromatid cohesion protein</fullName>
    </recommendedName>
</protein>
<feature type="region of interest" description="Disordered" evidence="2">
    <location>
        <begin position="1379"/>
        <end position="1413"/>
    </location>
</feature>
<dbReference type="Pfam" id="PF12830">
    <property type="entry name" value="Nipped-B_C"/>
    <property type="match status" value="1"/>
</dbReference>
<dbReference type="CDD" id="cd23958">
    <property type="entry name" value="SCC2"/>
    <property type="match status" value="1"/>
</dbReference>
<sequence length="1514" mass="169305">MPRKQDVAYPVSPPSDLREEYDHLSYDAIDALADDIPRRLRAELIQDVAKHGRDTHADAEEQACKRMRPESMEESHNTGHAFPLGWSDAWDLDDAQLYSEESLLLTSEAPPSSPVPAPDTLRKPETSAQVLIKLITTLFAEQDECGPDAPSLAMVHNVQGEVVLNPSTLSQLDGILSLCVRDTNKYLLHGHVCLDDSPRHLLDVDPQMLARLLSLLEVTMRENTCDWTLCKDVTSQMAAVHRSTQALFCAKCCLSIFSIDQMPKFLFSEELVAQCLNIIKPSLEMFVLPLIEACAGLEERELGTMLLQGHIDNDALQALEVHIHTLSVCLGLLDTMFTLSNVSIHDNLTIRCVYMALSPFFSHDRRNALSKSSVSCSYTHTEALKPFRLAGLNILRSVFANYPSQRSWVLSEILVSLLRLPDLRRRKRQFRIKQGHYVYVLTALLLQLIQAASHETNAAREQTIAWFSGESDLEKPPCQSNQEAVHALASSVAKYLVLKGGESKMTKSAIDISYGAILYGLMEDLLLLLFHPEWPAAPILLSCLCRAFSTTLSDSKSGLDAKLISLDQLGLVGSRLRKADIENGLGRKRLTLQPMRQIARAANIEALEDVDGAYHSVLSQLRQGHKNPGTATARAFHAAQYLYELSLARTVCQENEAFHQALAKCVDRVTGDETVRIYADIMPQLVLQSTFFVQFPSLLKGLLQYCHAPVLSLRIRAMRAIGNIATVDPALLHDAQIRDAVADHLGDQSASVRETCVSILANYVLKNEQAIPSFFTRILERCNDTSSSVRRRALRFLMQVYEITGDFSLELHAALRLLRFLYDVDPQIQQAAQEALEELWFGTHRTKNARSVAHVLADVCVRLHERPSPLDEFLRRLGSVRVSTLFAIRLGEFVDELLQDLFAAPTFSPAMSGRLRAVQIITAVHPGLLTVPRAKQLLPYVDGAQTPNEVAVMEELLRIFAQCMPALPRTARSFAIHLELILTRLISKCQFRPGSAALEALISCFCAAIQYQTNNYTLLARTYHSCFALSREILVKTSSLDAKASLALCITALLCANGPWSESRLDSHADSLFDMLLHFYSTLSSHSTTTEDNTHSVLLALSYVLQAYPLKFLEPDVCKVLDHVFSEGAPLEQYFMLRALWGYLDRDATAPQEEAQLDMRKQLAGQNKVDAGVASALIQRYAVPILQATLEVNVPKTQQVASEIVKLSVLQGLSHPMQCVPYLVALETGDNLLLRHKAVQLHRYLLEKHSSMLSTRFGESVTMAFRFQQRLTAAPRGVRPGTKREAMFQVWYDLLVDHRQAKLQFLRALVRLLDVQQDLSPTPDDVNLSVFIADTLQVLEYRYAEEPLTILYELKMLDASTGIQIAGIIGRRLRREEHLREPSPLTDEENDSDVESVESRPMTDTLPHDKTAIGGPLRSTDLLSLAYAAKRVEILRRVRRTLKRMYRLPETKCAKFEPGKRTTLGDRPIALVSEAVLYDGLVDLPTNDPDALEALEAFLDAEDDIGSESELEYE</sequence>
<keyword evidence="1" id="KW-0131">Cell cycle</keyword>
<dbReference type="PANTHER" id="PTHR21704">
    <property type="entry name" value="NIPPED-B-LIKE PROTEIN DELANGIN SCC2-RELATED"/>
    <property type="match status" value="1"/>
</dbReference>
<dbReference type="OrthoDB" id="418242at2759"/>
<dbReference type="GO" id="GO:0010468">
    <property type="term" value="P:regulation of gene expression"/>
    <property type="evidence" value="ECO:0007669"/>
    <property type="project" value="InterPro"/>
</dbReference>
<dbReference type="GO" id="GO:0090694">
    <property type="term" value="C:Scc2-Scc4 cohesin loading complex"/>
    <property type="evidence" value="ECO:0007669"/>
    <property type="project" value="TreeGrafter"/>
</dbReference>
<evidence type="ECO:0000256" key="2">
    <source>
        <dbReference type="SAM" id="MobiDB-lite"/>
    </source>
</evidence>
<dbReference type="PANTHER" id="PTHR21704:SF18">
    <property type="entry name" value="NIPPED-B-LIKE PROTEIN"/>
    <property type="match status" value="1"/>
</dbReference>
<keyword evidence="5" id="KW-1185">Reference proteome</keyword>
<proteinExistence type="inferred from homology"/>
<dbReference type="SUPFAM" id="SSF48371">
    <property type="entry name" value="ARM repeat"/>
    <property type="match status" value="1"/>
</dbReference>
<dbReference type="STRING" id="1230383.A0A1M8A458"/>
<dbReference type="InterPro" id="IPR016024">
    <property type="entry name" value="ARM-type_fold"/>
</dbReference>
<reference evidence="5" key="1">
    <citation type="journal article" date="2017" name="Nucleic Acids Res.">
        <title>Proteogenomics produces comprehensive and highly accurate protein-coding gene annotation in a complete genome assembly of Malassezia sympodialis.</title>
        <authorList>
            <person name="Zhu Y."/>
            <person name="Engstroem P.G."/>
            <person name="Tellgren-Roth C."/>
            <person name="Baudo C.D."/>
            <person name="Kennell J.C."/>
            <person name="Sun S."/>
            <person name="Billmyre R.B."/>
            <person name="Schroeder M.S."/>
            <person name="Andersson A."/>
            <person name="Holm T."/>
            <person name="Sigurgeirsson B."/>
            <person name="Wu G."/>
            <person name="Sankaranarayanan S.R."/>
            <person name="Siddharthan R."/>
            <person name="Sanyal K."/>
            <person name="Lundeberg J."/>
            <person name="Nystedt B."/>
            <person name="Boekhout T."/>
            <person name="Dawson T.L. Jr."/>
            <person name="Heitman J."/>
            <person name="Scheynius A."/>
            <person name="Lehtioe J."/>
        </authorList>
    </citation>
    <scope>NUCLEOTIDE SEQUENCE [LARGE SCALE GENOMIC DNA]</scope>
    <source>
        <strain evidence="5">ATCC 42132</strain>
    </source>
</reference>
<accession>A0A1M8A458</accession>
<name>A0A1M8A458_MALS4</name>
<feature type="domain" description="Sister chromatid cohesion C-terminal" evidence="3">
    <location>
        <begin position="1174"/>
        <end position="1355"/>
    </location>
</feature>
<dbReference type="EMBL" id="LT671822">
    <property type="protein sequence ID" value="SHO77243.1"/>
    <property type="molecule type" value="Genomic_DNA"/>
</dbReference>
<dbReference type="GO" id="GO:0140588">
    <property type="term" value="P:chromatin looping"/>
    <property type="evidence" value="ECO:0007669"/>
    <property type="project" value="InterPro"/>
</dbReference>
<dbReference type="VEuPathDB" id="FungiDB:MSYG_1584"/>
<dbReference type="InterPro" id="IPR011989">
    <property type="entry name" value="ARM-like"/>
</dbReference>
<keyword evidence="1" id="KW-0677">Repeat</keyword>
<dbReference type="Proteomes" id="UP000186303">
    <property type="component" value="Chromosome 2"/>
</dbReference>
<dbReference type="GO" id="GO:1990414">
    <property type="term" value="P:replication-born double-strand break repair via sister chromatid exchange"/>
    <property type="evidence" value="ECO:0007669"/>
    <property type="project" value="TreeGrafter"/>
</dbReference>
<dbReference type="Gene3D" id="1.25.10.10">
    <property type="entry name" value="Leucine-rich Repeat Variant"/>
    <property type="match status" value="1"/>
</dbReference>
<dbReference type="GO" id="GO:0034087">
    <property type="term" value="P:establishment of mitotic sister chromatid cohesion"/>
    <property type="evidence" value="ECO:0007669"/>
    <property type="project" value="TreeGrafter"/>
</dbReference>
<gene>
    <name evidence="4" type="ORF">MSYG_1584</name>
</gene>
<dbReference type="GO" id="GO:0071169">
    <property type="term" value="P:establishment of protein localization to chromatin"/>
    <property type="evidence" value="ECO:0007669"/>
    <property type="project" value="TreeGrafter"/>
</dbReference>
<comment type="subcellular location">
    <subcellularLocation>
        <location evidence="1">Nucleus</location>
    </subcellularLocation>
</comment>
<dbReference type="OMA" id="GSTDWPA"/>
<dbReference type="InterPro" id="IPR033031">
    <property type="entry name" value="Scc2/Nipped-B"/>
</dbReference>
<dbReference type="InterPro" id="IPR024986">
    <property type="entry name" value="Nipped-B_C"/>
</dbReference>
<feature type="compositionally biased region" description="Acidic residues" evidence="2">
    <location>
        <begin position="1386"/>
        <end position="1396"/>
    </location>
</feature>
<evidence type="ECO:0000256" key="1">
    <source>
        <dbReference type="RuleBase" id="RU364107"/>
    </source>
</evidence>